<feature type="signal peptide" evidence="1">
    <location>
        <begin position="1"/>
        <end position="22"/>
    </location>
</feature>
<dbReference type="AlphaFoldDB" id="A0A290PZP4"/>
<name>A0A290PZP4_9LACT</name>
<dbReference type="RefSeq" id="WP_096039184.1">
    <property type="nucleotide sequence ID" value="NZ_CBCPKB010000002.1"/>
</dbReference>
<evidence type="ECO:0000313" key="4">
    <source>
        <dbReference type="Proteomes" id="UP000501558"/>
    </source>
</evidence>
<evidence type="ECO:0000313" key="5">
    <source>
        <dbReference type="Proteomes" id="UP000501945"/>
    </source>
</evidence>
<reference evidence="4 5" key="1">
    <citation type="submission" date="2019-12" db="EMBL/GenBank/DDBJ databases">
        <title>Whole genome sequences of Lactococcus raffinolactis strains isolated from sewage.</title>
        <authorList>
            <person name="Ybazeta G."/>
            <person name="Ross M."/>
            <person name="Brabant-Kirwan D."/>
            <person name="Saleh M."/>
            <person name="Dillon J.A."/>
            <person name="Splinter K."/>
            <person name="Nokhbeh R."/>
        </authorList>
    </citation>
    <scope>NUCLEOTIDE SEQUENCE [LARGE SCALE GENOMIC DNA]</scope>
    <source>
        <strain evidence="3 4">Lr_19_14</strain>
        <strain evidence="2 5">Lr_19_5</strain>
    </source>
</reference>
<dbReference type="Proteomes" id="UP000501945">
    <property type="component" value="Chromosome"/>
</dbReference>
<dbReference type="KEGG" id="lrn:CMV25_00215"/>
<keyword evidence="1" id="KW-0732">Signal</keyword>
<sequence length="204" mass="21105">MKKLLSTLLISTIVFGGVQAVAAQDVVGAGDADINISGNLGADNTDPDTLIPETDVDWINVTVPTDTIFYSNGGDTVIKAPKYDIVNNSGRPVKISVKGFSANPSNPTVPGDFNLNLLVDGPATGNAATTPSTELIKSGAPQGPTNELITLANSADQYSKTDPLVPAGTAAKNKATFTYVGSATTTNVVKLKYTLSLRFDAVGF</sequence>
<accession>A0A290PZP4</accession>
<feature type="chain" id="PRO_5044572647" description="WxL domain-containing protein" evidence="1">
    <location>
        <begin position="23"/>
        <end position="204"/>
    </location>
</feature>
<organism evidence="2 5">
    <name type="scientific">Pseudolactococcus raffinolactis</name>
    <dbReference type="NCBI Taxonomy" id="1366"/>
    <lineage>
        <taxon>Bacteria</taxon>
        <taxon>Bacillati</taxon>
        <taxon>Bacillota</taxon>
        <taxon>Bacilli</taxon>
        <taxon>Lactobacillales</taxon>
        <taxon>Streptococcaceae</taxon>
        <taxon>Pseudolactococcus</taxon>
    </lineage>
</organism>
<evidence type="ECO:0008006" key="6">
    <source>
        <dbReference type="Google" id="ProtNLM"/>
    </source>
</evidence>
<protein>
    <recommendedName>
        <fullName evidence="6">WxL domain-containing protein</fullName>
    </recommendedName>
</protein>
<dbReference type="EMBL" id="CP047616">
    <property type="protein sequence ID" value="QIW53608.1"/>
    <property type="molecule type" value="Genomic_DNA"/>
</dbReference>
<dbReference type="STRING" id="1348633.GCA_001591765_01898"/>
<keyword evidence="4" id="KW-1185">Reference proteome</keyword>
<dbReference type="Proteomes" id="UP000501558">
    <property type="component" value="Chromosome"/>
</dbReference>
<evidence type="ECO:0000256" key="1">
    <source>
        <dbReference type="SAM" id="SignalP"/>
    </source>
</evidence>
<gene>
    <name evidence="3" type="ORF">GU334_06675</name>
    <name evidence="2" type="ORF">GU336_05330</name>
</gene>
<evidence type="ECO:0000313" key="3">
    <source>
        <dbReference type="EMBL" id="QIW58606.1"/>
    </source>
</evidence>
<evidence type="ECO:0000313" key="2">
    <source>
        <dbReference type="EMBL" id="QIW53608.1"/>
    </source>
</evidence>
<dbReference type="EMBL" id="CP047628">
    <property type="protein sequence ID" value="QIW58606.1"/>
    <property type="molecule type" value="Genomic_DNA"/>
</dbReference>
<proteinExistence type="predicted"/>